<keyword evidence="2" id="KW-0808">Transferase</keyword>
<sequence>MAVLREYEALKGLRHPHLAQLQAAYLSPRHLVLILELCSGPELLPCLAERASYSESEVKDYLWQMLSAAQYLHAQGILHLDLRSENMIVTEYNLLKVVDLGNSQSLAQEKVLPAERFKDYVETMGTLQGLTWGRGGPEASTSPSLATCPLHCRHPAPHLCVPPRPQPAPELLEGQGAVPQTDIWAIGVTTFIMLSGEYPVSSEGTRDVQKGLRKGLILLSRCYAGLSGGAVAFLQSTLCTNPWGRPCASSCLQCPWLTEEGPACSQPSVVTFPTARLRAFMQEREKRRALLYKKHNLAQVR</sequence>
<dbReference type="PANTHER" id="PTHR24342">
    <property type="entry name" value="SERINE/THREONINE-PROTEIN KINASE 17"/>
    <property type="match status" value="1"/>
</dbReference>
<keyword evidence="3" id="KW-0547">Nucleotide-binding</keyword>
<dbReference type="InterPro" id="IPR011009">
    <property type="entry name" value="Kinase-like_dom_sf"/>
</dbReference>
<accession>L5JYA3</accession>
<dbReference type="Proteomes" id="UP000010552">
    <property type="component" value="Unassembled WGS sequence"/>
</dbReference>
<dbReference type="GO" id="GO:0004674">
    <property type="term" value="F:protein serine/threonine kinase activity"/>
    <property type="evidence" value="ECO:0007669"/>
    <property type="project" value="UniProtKB-KW"/>
</dbReference>
<evidence type="ECO:0000259" key="6">
    <source>
        <dbReference type="PROSITE" id="PS50011"/>
    </source>
</evidence>
<evidence type="ECO:0000313" key="8">
    <source>
        <dbReference type="Proteomes" id="UP000010552"/>
    </source>
</evidence>
<evidence type="ECO:0000256" key="1">
    <source>
        <dbReference type="ARBA" id="ARBA00022527"/>
    </source>
</evidence>
<dbReference type="InterPro" id="IPR008266">
    <property type="entry name" value="Tyr_kinase_AS"/>
</dbReference>
<proteinExistence type="predicted"/>
<organism evidence="7 8">
    <name type="scientific">Pteropus alecto</name>
    <name type="common">Black flying fox</name>
    <dbReference type="NCBI Taxonomy" id="9402"/>
    <lineage>
        <taxon>Eukaryota</taxon>
        <taxon>Metazoa</taxon>
        <taxon>Chordata</taxon>
        <taxon>Craniata</taxon>
        <taxon>Vertebrata</taxon>
        <taxon>Euteleostomi</taxon>
        <taxon>Mammalia</taxon>
        <taxon>Eutheria</taxon>
        <taxon>Laurasiatheria</taxon>
        <taxon>Chiroptera</taxon>
        <taxon>Yinpterochiroptera</taxon>
        <taxon>Pteropodoidea</taxon>
        <taxon>Pteropodidae</taxon>
        <taxon>Pteropodinae</taxon>
        <taxon>Pteropus</taxon>
    </lineage>
</organism>
<evidence type="ECO:0000256" key="2">
    <source>
        <dbReference type="ARBA" id="ARBA00022679"/>
    </source>
</evidence>
<name>L5JYA3_PTEAL</name>
<dbReference type="EMBL" id="KB031114">
    <property type="protein sequence ID" value="ELK03228.1"/>
    <property type="molecule type" value="Genomic_DNA"/>
</dbReference>
<dbReference type="Pfam" id="PF00069">
    <property type="entry name" value="Pkinase"/>
    <property type="match status" value="2"/>
</dbReference>
<reference evidence="8" key="1">
    <citation type="journal article" date="2013" name="Science">
        <title>Comparative analysis of bat genomes provides insight into the evolution of flight and immunity.</title>
        <authorList>
            <person name="Zhang G."/>
            <person name="Cowled C."/>
            <person name="Shi Z."/>
            <person name="Huang Z."/>
            <person name="Bishop-Lilly K.A."/>
            <person name="Fang X."/>
            <person name="Wynne J.W."/>
            <person name="Xiong Z."/>
            <person name="Baker M.L."/>
            <person name="Zhao W."/>
            <person name="Tachedjian M."/>
            <person name="Zhu Y."/>
            <person name="Zhou P."/>
            <person name="Jiang X."/>
            <person name="Ng J."/>
            <person name="Yang L."/>
            <person name="Wu L."/>
            <person name="Xiao J."/>
            <person name="Feng Y."/>
            <person name="Chen Y."/>
            <person name="Sun X."/>
            <person name="Zhang Y."/>
            <person name="Marsh G.A."/>
            <person name="Crameri G."/>
            <person name="Broder C.C."/>
            <person name="Frey K.G."/>
            <person name="Wang L.F."/>
            <person name="Wang J."/>
        </authorList>
    </citation>
    <scope>NUCLEOTIDE SEQUENCE [LARGE SCALE GENOMIC DNA]</scope>
</reference>
<dbReference type="AlphaFoldDB" id="L5JYA3"/>
<keyword evidence="4" id="KW-0418">Kinase</keyword>
<dbReference type="PANTHER" id="PTHR24342:SF14">
    <property type="entry name" value="DEATH-ASSOCIATED PROTEIN KINASE DAPK-1"/>
    <property type="match status" value="1"/>
</dbReference>
<keyword evidence="1" id="KW-0723">Serine/threonine-protein kinase</keyword>
<evidence type="ECO:0000256" key="5">
    <source>
        <dbReference type="ARBA" id="ARBA00022840"/>
    </source>
</evidence>
<dbReference type="SUPFAM" id="SSF56112">
    <property type="entry name" value="Protein kinase-like (PK-like)"/>
    <property type="match status" value="1"/>
</dbReference>
<feature type="domain" description="Protein kinase" evidence="6">
    <location>
        <begin position="1"/>
        <end position="257"/>
    </location>
</feature>
<dbReference type="PROSITE" id="PS00109">
    <property type="entry name" value="PROTEIN_KINASE_TYR"/>
    <property type="match status" value="1"/>
</dbReference>
<dbReference type="InParanoid" id="L5JYA3"/>
<dbReference type="GO" id="GO:0005634">
    <property type="term" value="C:nucleus"/>
    <property type="evidence" value="ECO:0007669"/>
    <property type="project" value="TreeGrafter"/>
</dbReference>
<keyword evidence="8" id="KW-1185">Reference proteome</keyword>
<protein>
    <submittedName>
        <fullName evidence="7">Obscurin</fullName>
    </submittedName>
</protein>
<evidence type="ECO:0000313" key="7">
    <source>
        <dbReference type="EMBL" id="ELK03228.1"/>
    </source>
</evidence>
<keyword evidence="5" id="KW-0067">ATP-binding</keyword>
<dbReference type="SMART" id="SM00220">
    <property type="entry name" value="S_TKc"/>
    <property type="match status" value="1"/>
</dbReference>
<dbReference type="STRING" id="9402.L5JYA3"/>
<evidence type="ECO:0000256" key="4">
    <source>
        <dbReference type="ARBA" id="ARBA00022777"/>
    </source>
</evidence>
<dbReference type="GO" id="GO:0005524">
    <property type="term" value="F:ATP binding"/>
    <property type="evidence" value="ECO:0007669"/>
    <property type="project" value="UniProtKB-KW"/>
</dbReference>
<dbReference type="InterPro" id="IPR000719">
    <property type="entry name" value="Prot_kinase_dom"/>
</dbReference>
<dbReference type="GO" id="GO:0035556">
    <property type="term" value="P:intracellular signal transduction"/>
    <property type="evidence" value="ECO:0007669"/>
    <property type="project" value="TreeGrafter"/>
</dbReference>
<dbReference type="PROSITE" id="PS50011">
    <property type="entry name" value="PROTEIN_KINASE_DOM"/>
    <property type="match status" value="1"/>
</dbReference>
<dbReference type="GO" id="GO:0043065">
    <property type="term" value="P:positive regulation of apoptotic process"/>
    <property type="evidence" value="ECO:0007669"/>
    <property type="project" value="TreeGrafter"/>
</dbReference>
<gene>
    <name evidence="7" type="ORF">PAL_GLEAN10017030</name>
</gene>
<dbReference type="Gene3D" id="1.10.510.10">
    <property type="entry name" value="Transferase(Phosphotransferase) domain 1"/>
    <property type="match status" value="2"/>
</dbReference>
<evidence type="ECO:0000256" key="3">
    <source>
        <dbReference type="ARBA" id="ARBA00022741"/>
    </source>
</evidence>